<dbReference type="Pfam" id="PF00534">
    <property type="entry name" value="Glycos_transf_1"/>
    <property type="match status" value="1"/>
</dbReference>
<dbReference type="PANTHER" id="PTHR45947">
    <property type="entry name" value="SULFOQUINOVOSYL TRANSFERASE SQD2"/>
    <property type="match status" value="1"/>
</dbReference>
<dbReference type="InterPro" id="IPR001296">
    <property type="entry name" value="Glyco_trans_1"/>
</dbReference>
<evidence type="ECO:0000313" key="4">
    <source>
        <dbReference type="Proteomes" id="UP000069850"/>
    </source>
</evidence>
<reference evidence="3 4" key="1">
    <citation type="submission" date="2016-01" db="EMBL/GenBank/DDBJ databases">
        <authorList>
            <person name="Manzoor S."/>
        </authorList>
    </citation>
    <scope>NUCLEOTIDE SEQUENCE [LARGE SCALE GENOMIC DNA]</scope>
    <source>
        <strain evidence="3">Methanoculleus sp MAB1</strain>
    </source>
</reference>
<evidence type="ECO:0000259" key="2">
    <source>
        <dbReference type="Pfam" id="PF13439"/>
    </source>
</evidence>
<dbReference type="GO" id="GO:0016757">
    <property type="term" value="F:glycosyltransferase activity"/>
    <property type="evidence" value="ECO:0007669"/>
    <property type="project" value="UniProtKB-KW"/>
</dbReference>
<dbReference type="PANTHER" id="PTHR45947:SF3">
    <property type="entry name" value="SULFOQUINOVOSYL TRANSFERASE SQD2"/>
    <property type="match status" value="1"/>
</dbReference>
<organism evidence="3 4">
    <name type="scientific">Methanoculleus bourgensis</name>
    <dbReference type="NCBI Taxonomy" id="83986"/>
    <lineage>
        <taxon>Archaea</taxon>
        <taxon>Methanobacteriati</taxon>
        <taxon>Methanobacteriota</taxon>
        <taxon>Stenosarchaea group</taxon>
        <taxon>Methanomicrobia</taxon>
        <taxon>Methanomicrobiales</taxon>
        <taxon>Methanomicrobiaceae</taxon>
        <taxon>Methanoculleus</taxon>
    </lineage>
</organism>
<sequence>MNILHVIQYLNPKRGGEVAMCTSLAEQCLRRGHAITIATTDNGYDGPYFESLEEMGVTILPFRCRVNIKDFLISPQIGRWFDTAIRDFDVVHIHAFRSYQCVVAHQYAKKCGVPYVLQAHGSVLPFFQKHLLKKAYDFVWGRSVLRDASGLIAVNEMEVRQYLEMGANPEQITIIPNALDIEEYQTLPAHGMFRERFGIPENAKIILSLGRIHEIKGLDLLVEAFSDLAREVEDCLLILAGPDQGYQRLLQQQVKKADLVDRVLFTGPLYGVYKLEAYVDASVYVLPSIYEIFSLTTLEACLCETPVIVTDRCGLSPFLRRNGGCVVPYDRAALAAVLQREMNVTPERRDRTRRLKHEVEKHFSYNTVTDLFESLYARVCSTP</sequence>
<evidence type="ECO:0000259" key="1">
    <source>
        <dbReference type="Pfam" id="PF00534"/>
    </source>
</evidence>
<dbReference type="GeneID" id="27138008"/>
<dbReference type="Gene3D" id="3.40.50.2000">
    <property type="entry name" value="Glycogen Phosphorylase B"/>
    <property type="match status" value="2"/>
</dbReference>
<gene>
    <name evidence="3" type="ORF">MMAB1_2340</name>
</gene>
<dbReference type="AlphaFoldDB" id="A0A0X3BNH5"/>
<dbReference type="EC" id="2.4.1.57" evidence="3"/>
<dbReference type="SUPFAM" id="SSF53756">
    <property type="entry name" value="UDP-Glycosyltransferase/glycogen phosphorylase"/>
    <property type="match status" value="1"/>
</dbReference>
<dbReference type="EMBL" id="LT158599">
    <property type="protein sequence ID" value="CVK33553.1"/>
    <property type="molecule type" value="Genomic_DNA"/>
</dbReference>
<proteinExistence type="predicted"/>
<dbReference type="RefSeq" id="WP_062264618.1">
    <property type="nucleotide sequence ID" value="NZ_LT158599.1"/>
</dbReference>
<evidence type="ECO:0000313" key="3">
    <source>
        <dbReference type="EMBL" id="CVK33553.1"/>
    </source>
</evidence>
<protein>
    <submittedName>
        <fullName evidence="3">Glycosyltransferase</fullName>
        <ecNumber evidence="3">2.4.1.57</ecNumber>
    </submittedName>
</protein>
<dbReference type="InterPro" id="IPR028098">
    <property type="entry name" value="Glyco_trans_4-like_N"/>
</dbReference>
<name>A0A0X3BNH5_9EURY</name>
<feature type="domain" description="Glycosyl transferase family 1" evidence="1">
    <location>
        <begin position="194"/>
        <end position="348"/>
    </location>
</feature>
<dbReference type="Pfam" id="PF13439">
    <property type="entry name" value="Glyco_transf_4"/>
    <property type="match status" value="1"/>
</dbReference>
<dbReference type="KEGG" id="mema:MMAB1_2340"/>
<keyword evidence="3" id="KW-0808">Transferase</keyword>
<accession>A0A0X3BNH5</accession>
<dbReference type="Proteomes" id="UP000069850">
    <property type="component" value="Chromosome 1"/>
</dbReference>
<feature type="domain" description="Glycosyltransferase subfamily 4-like N-terminal" evidence="2">
    <location>
        <begin position="15"/>
        <end position="182"/>
    </location>
</feature>
<dbReference type="OrthoDB" id="132546at2157"/>
<dbReference type="InterPro" id="IPR050194">
    <property type="entry name" value="Glycosyltransferase_grp1"/>
</dbReference>
<keyword evidence="3" id="KW-0328">Glycosyltransferase</keyword>